<keyword evidence="1" id="KW-0812">Transmembrane</keyword>
<name>U1N5P3_9EURY</name>
<gene>
    <name evidence="2" type="ORF">J07HQW1_01964</name>
</gene>
<reference evidence="2 3" key="1">
    <citation type="journal article" date="2013" name="PLoS ONE">
        <title>Assembly-driven community genomics of a hypersaline microbial ecosystem.</title>
        <authorList>
            <person name="Podell S."/>
            <person name="Ugalde J.A."/>
            <person name="Narasingarao P."/>
            <person name="Banfield J.F."/>
            <person name="Heidelberg K.B."/>
            <person name="Allen E.E."/>
        </authorList>
    </citation>
    <scope>NUCLEOTIDE SEQUENCE [LARGE SCALE GENOMIC DNA]</scope>
    <source>
        <strain evidence="3">J07HQW1</strain>
    </source>
</reference>
<dbReference type="AlphaFoldDB" id="U1N5P3"/>
<keyword evidence="1" id="KW-1133">Transmembrane helix</keyword>
<sequence>MMHSHVARPSHRVSILANYSLGELILPAVLPITAIALCAIPMVTLAFASGVASTVVLTQLKK</sequence>
<dbReference type="Proteomes" id="UP000030649">
    <property type="component" value="Unassembled WGS sequence"/>
</dbReference>
<proteinExistence type="predicted"/>
<evidence type="ECO:0000313" key="2">
    <source>
        <dbReference type="EMBL" id="ERG91930.1"/>
    </source>
</evidence>
<feature type="transmembrane region" description="Helical" evidence="1">
    <location>
        <begin position="24"/>
        <end position="57"/>
    </location>
</feature>
<organism evidence="2 3">
    <name type="scientific">Haloquadratum walsbyi J07HQW1</name>
    <dbReference type="NCBI Taxonomy" id="1238424"/>
    <lineage>
        <taxon>Archaea</taxon>
        <taxon>Methanobacteriati</taxon>
        <taxon>Methanobacteriota</taxon>
        <taxon>Stenosarchaea group</taxon>
        <taxon>Halobacteria</taxon>
        <taxon>Halobacteriales</taxon>
        <taxon>Haloferacaceae</taxon>
        <taxon>Haloquadratum</taxon>
    </lineage>
</organism>
<accession>U1N5P3</accession>
<dbReference type="EMBL" id="KE356560">
    <property type="protein sequence ID" value="ERG91930.1"/>
    <property type="molecule type" value="Genomic_DNA"/>
</dbReference>
<dbReference type="HOGENOM" id="CLU_2893190_0_0_2"/>
<keyword evidence="1" id="KW-0472">Membrane</keyword>
<protein>
    <submittedName>
        <fullName evidence="2">Uncharacterized protein</fullName>
    </submittedName>
</protein>
<evidence type="ECO:0000313" key="3">
    <source>
        <dbReference type="Proteomes" id="UP000030649"/>
    </source>
</evidence>
<evidence type="ECO:0000256" key="1">
    <source>
        <dbReference type="SAM" id="Phobius"/>
    </source>
</evidence>
<dbReference type="STRING" id="1238424.J07HQW1_01964"/>